<comment type="caution">
    <text evidence="11">The sequence shown here is derived from an EMBL/GenBank/DDBJ whole genome shotgun (WGS) entry which is preliminary data.</text>
</comment>
<keyword evidence="6 9" id="KW-1133">Transmembrane helix</keyword>
<feature type="transmembrane region" description="Helical" evidence="9">
    <location>
        <begin position="119"/>
        <end position="137"/>
    </location>
</feature>
<feature type="transmembrane region" description="Helical" evidence="9">
    <location>
        <begin position="401"/>
        <end position="423"/>
    </location>
</feature>
<gene>
    <name evidence="11" type="ORF">IAA98_05680</name>
</gene>
<proteinExistence type="inferred from homology"/>
<feature type="transmembrane region" description="Helical" evidence="9">
    <location>
        <begin position="373"/>
        <end position="395"/>
    </location>
</feature>
<feature type="region of interest" description="Disordered" evidence="8">
    <location>
        <begin position="544"/>
        <end position="585"/>
    </location>
</feature>
<evidence type="ECO:0000256" key="1">
    <source>
        <dbReference type="ARBA" id="ARBA00004651"/>
    </source>
</evidence>
<sequence>MLRRVTRPDPEPTQPEPSVQPEPAPVPAAPVDTSATPTVEEVAYTGLGPQGRRVFIGLMLGMFVASISQTLVSPAMPRIVAELGGMDHYAWIATAAMLVSAVVTPVVGKLSDLYGRRGFYLAGLCVFMVGSVISGSAQEFWVLVAGRAVQGMGMGTLMPLSQTIIGDIIPPRQRGKYQGLMGAVFGMSSVAGPLAGGLITDHLGWRMLFFIPLPIGIAAFFAITRFLHLPHQRRRAKIDVAGIITLTISMVTLLLATSWGGATYPWSSPVIISMYVGGALVLAAFIVIETRASEPLLPLRLFAKRTFTFANVSAFAVSIAMFGAIFYIPVYAQGVHGVGAAESGLITMPLMLAMVLTGMAAGLLVTRTGRYKSIILGGVCLVALGYVLLSLLEYGDPEWRITLAMLVTGIGLGACNQNFLLVVQNTAGPTNMGIATASTQFFRNMGSTIGVTIFGSIMTLQLPKAVANHLPEGADSSTAGGAGLGSVLDPSQLEALPAPIAEAIRMGLADALHVVFLSAFPVLALALVSAALIKSMPLRTTLQRVQTPAKVEPVPARAQADSVPPRPQADSVPSATATDAESGSR</sequence>
<feature type="compositionally biased region" description="Pro residues" evidence="8">
    <location>
        <begin position="11"/>
        <end position="28"/>
    </location>
</feature>
<dbReference type="PANTHER" id="PTHR23501:SF197">
    <property type="entry name" value="COMD"/>
    <property type="match status" value="1"/>
</dbReference>
<dbReference type="GO" id="GO:0022857">
    <property type="term" value="F:transmembrane transporter activity"/>
    <property type="evidence" value="ECO:0007669"/>
    <property type="project" value="InterPro"/>
</dbReference>
<feature type="transmembrane region" description="Helical" evidence="9">
    <location>
        <begin position="240"/>
        <end position="260"/>
    </location>
</feature>
<dbReference type="Gene3D" id="1.20.1720.10">
    <property type="entry name" value="Multidrug resistance protein D"/>
    <property type="match status" value="1"/>
</dbReference>
<dbReference type="PROSITE" id="PS50850">
    <property type="entry name" value="MFS"/>
    <property type="match status" value="1"/>
</dbReference>
<dbReference type="PANTHER" id="PTHR23501">
    <property type="entry name" value="MAJOR FACILITATOR SUPERFAMILY"/>
    <property type="match status" value="1"/>
</dbReference>
<dbReference type="SUPFAM" id="SSF103473">
    <property type="entry name" value="MFS general substrate transporter"/>
    <property type="match status" value="1"/>
</dbReference>
<feature type="transmembrane region" description="Helical" evidence="9">
    <location>
        <begin position="54"/>
        <end position="76"/>
    </location>
</feature>
<keyword evidence="5 9" id="KW-0812">Transmembrane</keyword>
<feature type="transmembrane region" description="Helical" evidence="9">
    <location>
        <begin position="266"/>
        <end position="288"/>
    </location>
</feature>
<evidence type="ECO:0000313" key="11">
    <source>
        <dbReference type="EMBL" id="HIT75057.1"/>
    </source>
</evidence>
<keyword evidence="4" id="KW-1003">Cell membrane</keyword>
<dbReference type="InterPro" id="IPR036259">
    <property type="entry name" value="MFS_trans_sf"/>
</dbReference>
<evidence type="ECO:0000256" key="3">
    <source>
        <dbReference type="ARBA" id="ARBA00022448"/>
    </source>
</evidence>
<dbReference type="CDD" id="cd17502">
    <property type="entry name" value="MFS_Azr1_MDR_like"/>
    <property type="match status" value="1"/>
</dbReference>
<dbReference type="InterPro" id="IPR001958">
    <property type="entry name" value="Tet-R_TetA/multi-R_MdtG-like"/>
</dbReference>
<dbReference type="FunFam" id="1.20.1720.10:FF:000004">
    <property type="entry name" value="EmrB/QacA family drug resistance transporter"/>
    <property type="match status" value="1"/>
</dbReference>
<keyword evidence="7 9" id="KW-0472">Membrane</keyword>
<name>A0A9D1GXB3_9ACTN</name>
<evidence type="ECO:0000313" key="12">
    <source>
        <dbReference type="Proteomes" id="UP000886842"/>
    </source>
</evidence>
<dbReference type="InterPro" id="IPR004638">
    <property type="entry name" value="EmrB-like"/>
</dbReference>
<protein>
    <submittedName>
        <fullName evidence="11">MFS transporter</fullName>
    </submittedName>
</protein>
<dbReference type="Gene3D" id="1.20.1250.20">
    <property type="entry name" value="MFS general substrate transporter like domains"/>
    <property type="match status" value="1"/>
</dbReference>
<evidence type="ECO:0000256" key="8">
    <source>
        <dbReference type="SAM" id="MobiDB-lite"/>
    </source>
</evidence>
<dbReference type="AlphaFoldDB" id="A0A9D1GXB3"/>
<evidence type="ECO:0000256" key="9">
    <source>
        <dbReference type="SAM" id="Phobius"/>
    </source>
</evidence>
<organism evidence="11 12">
    <name type="scientific">Candidatus Avipropionibacterium avicola</name>
    <dbReference type="NCBI Taxonomy" id="2840701"/>
    <lineage>
        <taxon>Bacteria</taxon>
        <taxon>Bacillati</taxon>
        <taxon>Actinomycetota</taxon>
        <taxon>Actinomycetes</taxon>
        <taxon>Propionibacteriales</taxon>
        <taxon>Propionibacteriaceae</taxon>
        <taxon>Propionibacteriaceae incertae sedis</taxon>
        <taxon>Candidatus Avipropionibacterium</taxon>
    </lineage>
</organism>
<evidence type="ECO:0000256" key="5">
    <source>
        <dbReference type="ARBA" id="ARBA00022692"/>
    </source>
</evidence>
<reference evidence="11" key="1">
    <citation type="submission" date="2020-10" db="EMBL/GenBank/DDBJ databases">
        <authorList>
            <person name="Gilroy R."/>
        </authorList>
    </citation>
    <scope>NUCLEOTIDE SEQUENCE</scope>
    <source>
        <strain evidence="11">ChiGjej1B1-24693</strain>
    </source>
</reference>
<evidence type="ECO:0000256" key="4">
    <source>
        <dbReference type="ARBA" id="ARBA00022475"/>
    </source>
</evidence>
<evidence type="ECO:0000256" key="7">
    <source>
        <dbReference type="ARBA" id="ARBA00023136"/>
    </source>
</evidence>
<comment type="similarity">
    <text evidence="2">Belongs to the major facilitator superfamily. TCR/Tet family.</text>
</comment>
<feature type="transmembrane region" description="Helical" evidence="9">
    <location>
        <begin position="309"/>
        <end position="332"/>
    </location>
</feature>
<feature type="transmembrane region" description="Helical" evidence="9">
    <location>
        <begin position="511"/>
        <end position="533"/>
    </location>
</feature>
<keyword evidence="3" id="KW-0813">Transport</keyword>
<feature type="region of interest" description="Disordered" evidence="8">
    <location>
        <begin position="1"/>
        <end position="32"/>
    </location>
</feature>
<dbReference type="InterPro" id="IPR011701">
    <property type="entry name" value="MFS"/>
</dbReference>
<feature type="transmembrane region" description="Helical" evidence="9">
    <location>
        <begin position="344"/>
        <end position="366"/>
    </location>
</feature>
<accession>A0A9D1GXB3</accession>
<feature type="transmembrane region" description="Helical" evidence="9">
    <location>
        <begin position="88"/>
        <end position="107"/>
    </location>
</feature>
<dbReference type="GO" id="GO:0005886">
    <property type="term" value="C:plasma membrane"/>
    <property type="evidence" value="ECO:0007669"/>
    <property type="project" value="UniProtKB-SubCell"/>
</dbReference>
<feature type="transmembrane region" description="Helical" evidence="9">
    <location>
        <begin position="444"/>
        <end position="462"/>
    </location>
</feature>
<dbReference type="PROSITE" id="PS00216">
    <property type="entry name" value="SUGAR_TRANSPORT_1"/>
    <property type="match status" value="1"/>
</dbReference>
<dbReference type="InterPro" id="IPR020846">
    <property type="entry name" value="MFS_dom"/>
</dbReference>
<comment type="subcellular location">
    <subcellularLocation>
        <location evidence="1">Cell membrane</location>
        <topology evidence="1">Multi-pass membrane protein</topology>
    </subcellularLocation>
</comment>
<dbReference type="PRINTS" id="PR01035">
    <property type="entry name" value="TCRTETA"/>
</dbReference>
<evidence type="ECO:0000259" key="10">
    <source>
        <dbReference type="PROSITE" id="PS50850"/>
    </source>
</evidence>
<dbReference type="EMBL" id="DVLP01000172">
    <property type="protein sequence ID" value="HIT75057.1"/>
    <property type="molecule type" value="Genomic_DNA"/>
</dbReference>
<evidence type="ECO:0000256" key="6">
    <source>
        <dbReference type="ARBA" id="ARBA00022989"/>
    </source>
</evidence>
<evidence type="ECO:0000256" key="2">
    <source>
        <dbReference type="ARBA" id="ARBA00007520"/>
    </source>
</evidence>
<feature type="transmembrane region" description="Helical" evidence="9">
    <location>
        <begin position="205"/>
        <end position="228"/>
    </location>
</feature>
<dbReference type="NCBIfam" id="TIGR00711">
    <property type="entry name" value="efflux_EmrB"/>
    <property type="match status" value="1"/>
</dbReference>
<feature type="domain" description="Major facilitator superfamily (MFS) profile" evidence="10">
    <location>
        <begin position="54"/>
        <end position="536"/>
    </location>
</feature>
<reference evidence="11" key="2">
    <citation type="journal article" date="2021" name="PeerJ">
        <title>Extensive microbial diversity within the chicken gut microbiome revealed by metagenomics and culture.</title>
        <authorList>
            <person name="Gilroy R."/>
            <person name="Ravi A."/>
            <person name="Getino M."/>
            <person name="Pursley I."/>
            <person name="Horton D.L."/>
            <person name="Alikhan N.F."/>
            <person name="Baker D."/>
            <person name="Gharbi K."/>
            <person name="Hall N."/>
            <person name="Watson M."/>
            <person name="Adriaenssens E.M."/>
            <person name="Foster-Nyarko E."/>
            <person name="Jarju S."/>
            <person name="Secka A."/>
            <person name="Antonio M."/>
            <person name="Oren A."/>
            <person name="Chaudhuri R.R."/>
            <person name="La Ragione R."/>
            <person name="Hildebrand F."/>
            <person name="Pallen M.J."/>
        </authorList>
    </citation>
    <scope>NUCLEOTIDE SEQUENCE</scope>
    <source>
        <strain evidence="11">ChiGjej1B1-24693</strain>
    </source>
</reference>
<dbReference type="InterPro" id="IPR005829">
    <property type="entry name" value="Sugar_transporter_CS"/>
</dbReference>
<feature type="compositionally biased region" description="Polar residues" evidence="8">
    <location>
        <begin position="571"/>
        <end position="585"/>
    </location>
</feature>
<feature type="compositionally biased region" description="Basic and acidic residues" evidence="8">
    <location>
        <begin position="1"/>
        <end position="10"/>
    </location>
</feature>
<dbReference type="Pfam" id="PF07690">
    <property type="entry name" value="MFS_1"/>
    <property type="match status" value="1"/>
</dbReference>
<dbReference type="Proteomes" id="UP000886842">
    <property type="component" value="Unassembled WGS sequence"/>
</dbReference>